<comment type="subcellular location">
    <subcellularLocation>
        <location evidence="1">Nucleus</location>
    </subcellularLocation>
</comment>
<dbReference type="InterPro" id="IPR036980">
    <property type="entry name" value="RNase_P/MRP_Rpp29_sf"/>
</dbReference>
<keyword evidence="5" id="KW-0540">Nuclease</keyword>
<dbReference type="GO" id="GO:0030677">
    <property type="term" value="C:ribonuclease P complex"/>
    <property type="evidence" value="ECO:0007669"/>
    <property type="project" value="InterPro"/>
</dbReference>
<sequence>MSVQDSGIYAKLSETIKGRSGAPTDVPVDPVTKQFTPGFVERSMGPSVRETPTHVYNDRVNGRALLLTNPFKESPSDKGRVGDAKLKRRANRKTITAKEKRALRIYDIPEAARKYELFLPLHEMWNQYMSGLLGNAQGKPATMLNKIVKADMHGAEMTVVKARCPNFVGVSGIVAQETKNTFKFITKSDRQAVVPKAHCVFMLKLPTGQTCKLFGDQFVFRASERATRKFKPKPSVDL</sequence>
<dbReference type="InterPro" id="IPR016848">
    <property type="entry name" value="RNase_P/MRP_Rpp29-subunit"/>
</dbReference>
<proteinExistence type="inferred from homology"/>
<dbReference type="GO" id="GO:0016787">
    <property type="term" value="F:hydrolase activity"/>
    <property type="evidence" value="ECO:0007669"/>
    <property type="project" value="UniProtKB-KW"/>
</dbReference>
<dbReference type="GO" id="GO:0006364">
    <property type="term" value="P:rRNA processing"/>
    <property type="evidence" value="ECO:0007669"/>
    <property type="project" value="TreeGrafter"/>
</dbReference>
<dbReference type="InterPro" id="IPR023534">
    <property type="entry name" value="Rof/RNase_P-like"/>
</dbReference>
<keyword evidence="7" id="KW-0378">Hydrolase</keyword>
<organism evidence="8 9">
    <name type="scientific">Linderina pennispora</name>
    <dbReference type="NCBI Taxonomy" id="61395"/>
    <lineage>
        <taxon>Eukaryota</taxon>
        <taxon>Fungi</taxon>
        <taxon>Fungi incertae sedis</taxon>
        <taxon>Zoopagomycota</taxon>
        <taxon>Kickxellomycotina</taxon>
        <taxon>Kickxellomycetes</taxon>
        <taxon>Kickxellales</taxon>
        <taxon>Kickxellaceae</taxon>
        <taxon>Linderina</taxon>
    </lineage>
</organism>
<dbReference type="InterPro" id="IPR002730">
    <property type="entry name" value="Rpp29/RNP1"/>
</dbReference>
<dbReference type="GO" id="GO:0004519">
    <property type="term" value="F:endonuclease activity"/>
    <property type="evidence" value="ECO:0007669"/>
    <property type="project" value="UniProtKB-KW"/>
</dbReference>
<dbReference type="GO" id="GO:0000172">
    <property type="term" value="C:ribonuclease MRP complex"/>
    <property type="evidence" value="ECO:0007669"/>
    <property type="project" value="InterPro"/>
</dbReference>
<evidence type="ECO:0000256" key="5">
    <source>
        <dbReference type="ARBA" id="ARBA00022722"/>
    </source>
</evidence>
<evidence type="ECO:0000313" key="9">
    <source>
        <dbReference type="Proteomes" id="UP000193922"/>
    </source>
</evidence>
<dbReference type="GO" id="GO:0001682">
    <property type="term" value="P:tRNA 5'-leader removal"/>
    <property type="evidence" value="ECO:0007669"/>
    <property type="project" value="InterPro"/>
</dbReference>
<dbReference type="InterPro" id="IPR023538">
    <property type="entry name" value="RNP1"/>
</dbReference>
<dbReference type="STRING" id="61395.A0A1Y1WC80"/>
<evidence type="ECO:0000313" key="8">
    <source>
        <dbReference type="EMBL" id="ORX70985.1"/>
    </source>
</evidence>
<dbReference type="Gene3D" id="2.30.30.210">
    <property type="entry name" value="Ribonuclease P/MRP, subunit p29"/>
    <property type="match status" value="1"/>
</dbReference>
<accession>A0A1Y1WC80</accession>
<dbReference type="RefSeq" id="XP_040744564.1">
    <property type="nucleotide sequence ID" value="XM_040883484.1"/>
</dbReference>
<evidence type="ECO:0000256" key="4">
    <source>
        <dbReference type="ARBA" id="ARBA00022694"/>
    </source>
</evidence>
<dbReference type="HAMAP" id="MF_00754">
    <property type="entry name" value="RNase_P_1"/>
    <property type="match status" value="1"/>
</dbReference>
<evidence type="ECO:0000256" key="6">
    <source>
        <dbReference type="ARBA" id="ARBA00022759"/>
    </source>
</evidence>
<dbReference type="GeneID" id="63800132"/>
<dbReference type="SMART" id="SM00538">
    <property type="entry name" value="POP4"/>
    <property type="match status" value="1"/>
</dbReference>
<evidence type="ECO:0000256" key="3">
    <source>
        <dbReference type="ARBA" id="ARBA00022490"/>
    </source>
</evidence>
<keyword evidence="9" id="KW-1185">Reference proteome</keyword>
<keyword evidence="6" id="KW-0255">Endonuclease</keyword>
<keyword evidence="3" id="KW-0963">Cytoplasm</keyword>
<name>A0A1Y1WC80_9FUNG</name>
<comment type="similarity">
    <text evidence="2">Belongs to the eukaryotic/archaeal RNase P protein component 1 family.</text>
</comment>
<dbReference type="PANTHER" id="PTHR13348:SF0">
    <property type="entry name" value="RIBONUCLEASE P PROTEIN SUBUNIT P29"/>
    <property type="match status" value="1"/>
</dbReference>
<dbReference type="OrthoDB" id="124041at2759"/>
<dbReference type="GO" id="GO:0033204">
    <property type="term" value="F:ribonuclease P RNA binding"/>
    <property type="evidence" value="ECO:0007669"/>
    <property type="project" value="InterPro"/>
</dbReference>
<gene>
    <name evidence="8" type="ORF">DL89DRAFT_144391</name>
</gene>
<dbReference type="SUPFAM" id="SSF101744">
    <property type="entry name" value="Rof/RNase P subunit-like"/>
    <property type="match status" value="1"/>
</dbReference>
<evidence type="ECO:0000256" key="7">
    <source>
        <dbReference type="ARBA" id="ARBA00022801"/>
    </source>
</evidence>
<dbReference type="EMBL" id="MCFD01000005">
    <property type="protein sequence ID" value="ORX70985.1"/>
    <property type="molecule type" value="Genomic_DNA"/>
</dbReference>
<dbReference type="Proteomes" id="UP000193922">
    <property type="component" value="Unassembled WGS sequence"/>
</dbReference>
<evidence type="ECO:0000256" key="1">
    <source>
        <dbReference type="ARBA" id="ARBA00004123"/>
    </source>
</evidence>
<keyword evidence="4" id="KW-0819">tRNA processing</keyword>
<reference evidence="8 9" key="1">
    <citation type="submission" date="2016-07" db="EMBL/GenBank/DDBJ databases">
        <title>Pervasive Adenine N6-methylation of Active Genes in Fungi.</title>
        <authorList>
            <consortium name="DOE Joint Genome Institute"/>
            <person name="Mondo S.J."/>
            <person name="Dannebaum R.O."/>
            <person name="Kuo R.C."/>
            <person name="Labutti K."/>
            <person name="Haridas S."/>
            <person name="Kuo A."/>
            <person name="Salamov A."/>
            <person name="Ahrendt S.R."/>
            <person name="Lipzen A."/>
            <person name="Sullivan W."/>
            <person name="Andreopoulos W.B."/>
            <person name="Clum A."/>
            <person name="Lindquist E."/>
            <person name="Daum C."/>
            <person name="Ramamoorthy G.K."/>
            <person name="Gryganskyi A."/>
            <person name="Culley D."/>
            <person name="Magnuson J.K."/>
            <person name="James T.Y."/>
            <person name="O'Malley M.A."/>
            <person name="Stajich J.E."/>
            <person name="Spatafora J.W."/>
            <person name="Visel A."/>
            <person name="Grigoriev I.V."/>
        </authorList>
    </citation>
    <scope>NUCLEOTIDE SEQUENCE [LARGE SCALE GENOMIC DNA]</scope>
    <source>
        <strain evidence="8 9">ATCC 12442</strain>
    </source>
</reference>
<protein>
    <submittedName>
        <fullName evidence="8">Ribonuclease P protein subunit p29-like protein</fullName>
    </submittedName>
</protein>
<evidence type="ECO:0000256" key="2">
    <source>
        <dbReference type="ARBA" id="ARBA00006181"/>
    </source>
</evidence>
<comment type="caution">
    <text evidence="8">The sequence shown here is derived from an EMBL/GenBank/DDBJ whole genome shotgun (WGS) entry which is preliminary data.</text>
</comment>
<dbReference type="AlphaFoldDB" id="A0A1Y1WC80"/>
<dbReference type="GO" id="GO:0005634">
    <property type="term" value="C:nucleus"/>
    <property type="evidence" value="ECO:0007669"/>
    <property type="project" value="UniProtKB-SubCell"/>
</dbReference>
<dbReference type="PANTHER" id="PTHR13348">
    <property type="entry name" value="RIBONUCLEASE P SUBUNIT P29"/>
    <property type="match status" value="1"/>
</dbReference>
<dbReference type="Pfam" id="PF01868">
    <property type="entry name" value="RNase_P-MRP_p29"/>
    <property type="match status" value="1"/>
</dbReference>